<evidence type="ECO:0000313" key="3">
    <source>
        <dbReference type="Proteomes" id="UP000030762"/>
    </source>
</evidence>
<dbReference type="OrthoDB" id="63524at2759"/>
<reference evidence="2 3" key="1">
    <citation type="submission" date="2012-04" db="EMBL/GenBank/DDBJ databases">
        <title>The Genome Sequence of Saprolegnia declina VS20.</title>
        <authorList>
            <consortium name="The Broad Institute Genome Sequencing Platform"/>
            <person name="Russ C."/>
            <person name="Nusbaum C."/>
            <person name="Tyler B."/>
            <person name="van West P."/>
            <person name="Dieguez-Uribeondo J."/>
            <person name="de Bruijn I."/>
            <person name="Tripathy S."/>
            <person name="Jiang R."/>
            <person name="Young S.K."/>
            <person name="Zeng Q."/>
            <person name="Gargeya S."/>
            <person name="Fitzgerald M."/>
            <person name="Haas B."/>
            <person name="Abouelleil A."/>
            <person name="Alvarado L."/>
            <person name="Arachchi H.M."/>
            <person name="Berlin A."/>
            <person name="Chapman S.B."/>
            <person name="Goldberg J."/>
            <person name="Griggs A."/>
            <person name="Gujja S."/>
            <person name="Hansen M."/>
            <person name="Howarth C."/>
            <person name="Imamovic A."/>
            <person name="Larimer J."/>
            <person name="McCowen C."/>
            <person name="Montmayeur A."/>
            <person name="Murphy C."/>
            <person name="Neiman D."/>
            <person name="Pearson M."/>
            <person name="Priest M."/>
            <person name="Roberts A."/>
            <person name="Saif S."/>
            <person name="Shea T."/>
            <person name="Sisk P."/>
            <person name="Sykes S."/>
            <person name="Wortman J."/>
            <person name="Nusbaum C."/>
            <person name="Birren B."/>
        </authorList>
    </citation>
    <scope>NUCLEOTIDE SEQUENCE [LARGE SCALE GENOMIC DNA]</scope>
    <source>
        <strain evidence="2 3">VS20</strain>
    </source>
</reference>
<feature type="transmembrane region" description="Helical" evidence="1">
    <location>
        <begin position="258"/>
        <end position="281"/>
    </location>
</feature>
<organism evidence="2 3">
    <name type="scientific">Saprolegnia diclina (strain VS20)</name>
    <dbReference type="NCBI Taxonomy" id="1156394"/>
    <lineage>
        <taxon>Eukaryota</taxon>
        <taxon>Sar</taxon>
        <taxon>Stramenopiles</taxon>
        <taxon>Oomycota</taxon>
        <taxon>Saprolegniomycetes</taxon>
        <taxon>Saprolegniales</taxon>
        <taxon>Saprolegniaceae</taxon>
        <taxon>Saprolegnia</taxon>
    </lineage>
</organism>
<dbReference type="STRING" id="1156394.T0QS50"/>
<accession>T0QS50</accession>
<keyword evidence="1" id="KW-1133">Transmembrane helix</keyword>
<dbReference type="AlphaFoldDB" id="T0QS50"/>
<gene>
    <name evidence="2" type="ORF">SDRG_05109</name>
</gene>
<dbReference type="EMBL" id="JH767144">
    <property type="protein sequence ID" value="EQC37506.1"/>
    <property type="molecule type" value="Genomic_DNA"/>
</dbReference>
<dbReference type="InParanoid" id="T0QS50"/>
<evidence type="ECO:0000313" key="2">
    <source>
        <dbReference type="EMBL" id="EQC37506.1"/>
    </source>
</evidence>
<proteinExistence type="predicted"/>
<keyword evidence="1" id="KW-0472">Membrane</keyword>
<keyword evidence="3" id="KW-1185">Reference proteome</keyword>
<dbReference type="GeneID" id="19945836"/>
<keyword evidence="1" id="KW-0812">Transmembrane</keyword>
<dbReference type="VEuPathDB" id="FungiDB:SDRG_05109"/>
<evidence type="ECO:0000256" key="1">
    <source>
        <dbReference type="SAM" id="Phobius"/>
    </source>
</evidence>
<sequence>MNKNVYKDSSDYVRRFQELHARTCNVSYDLAWGDLPTLLQQAVLWDLGLVVANVNGVDTLVQVYPLCSTSMDNLFFSPTTYLSMKDTEALTCSSSLGSYVRQNEASGPNITPAIRCAIDAANVPDAGSSMYAEDALKPTDVPDHRVWMHQAPGTSWVILGIHSIPKKYADTKLKDTPWGECPNEASGQASALTIPCVVYKTRPQTMAVCAPETFSESMHSWLVDFASAGNATTAPKTVVPTTTPTTASLNDESSNDTAIIIGAVAGVVGGLVLAVLLVLVFRRRKAAP</sequence>
<dbReference type="Proteomes" id="UP000030762">
    <property type="component" value="Unassembled WGS sequence"/>
</dbReference>
<dbReference type="eggNOG" id="ENOG502T1U4">
    <property type="taxonomic scope" value="Eukaryota"/>
</dbReference>
<protein>
    <submittedName>
        <fullName evidence="2">Uncharacterized protein</fullName>
    </submittedName>
</protein>
<name>T0QS50_SAPDV</name>
<dbReference type="RefSeq" id="XP_008609026.1">
    <property type="nucleotide sequence ID" value="XM_008610804.1"/>
</dbReference>